<evidence type="ECO:0000313" key="2">
    <source>
        <dbReference type="EMBL" id="EPY26950.1"/>
    </source>
</evidence>
<dbReference type="Proteomes" id="UP000015354">
    <property type="component" value="Unassembled WGS sequence"/>
</dbReference>
<feature type="region of interest" description="Disordered" evidence="1">
    <location>
        <begin position="148"/>
        <end position="168"/>
    </location>
</feature>
<accession>S9VUL0</accession>
<gene>
    <name evidence="2" type="ORF">STCU_05997</name>
</gene>
<evidence type="ECO:0000313" key="3">
    <source>
        <dbReference type="Proteomes" id="UP000015354"/>
    </source>
</evidence>
<comment type="caution">
    <text evidence="2">The sequence shown here is derived from an EMBL/GenBank/DDBJ whole genome shotgun (WGS) entry which is preliminary data.</text>
</comment>
<dbReference type="AlphaFoldDB" id="S9VUL0"/>
<dbReference type="OrthoDB" id="273192at2759"/>
<evidence type="ECO:0000256" key="1">
    <source>
        <dbReference type="SAM" id="MobiDB-lite"/>
    </source>
</evidence>
<keyword evidence="3" id="KW-1185">Reference proteome</keyword>
<name>S9VUL0_9TRYP</name>
<feature type="region of interest" description="Disordered" evidence="1">
    <location>
        <begin position="86"/>
        <end position="121"/>
    </location>
</feature>
<organism evidence="2 3">
    <name type="scientific">Strigomonas culicis</name>
    <dbReference type="NCBI Taxonomy" id="28005"/>
    <lineage>
        <taxon>Eukaryota</taxon>
        <taxon>Discoba</taxon>
        <taxon>Euglenozoa</taxon>
        <taxon>Kinetoplastea</taxon>
        <taxon>Metakinetoplastina</taxon>
        <taxon>Trypanosomatida</taxon>
        <taxon>Trypanosomatidae</taxon>
        <taxon>Strigomonadinae</taxon>
        <taxon>Strigomonas</taxon>
    </lineage>
</organism>
<proteinExistence type="predicted"/>
<dbReference type="EMBL" id="ATMH01005997">
    <property type="protein sequence ID" value="EPY26950.1"/>
    <property type="molecule type" value="Genomic_DNA"/>
</dbReference>
<protein>
    <submittedName>
        <fullName evidence="2">Uncharacterized protein</fullName>
    </submittedName>
</protein>
<sequence length="212" mass="23463">MKELLLQQLCKSARVVPQVPFAAHTPQSTLRYSEMDHRSSAFLRGAPTVTTAAGSIVPIRTRPSALRSSVVVLGVFCSVRLPRRAHPADDSWEDDGGANVPQHGKRLRQAEPSGGAVCSNCGDAVPRTEDDLVLKRCRIDTDEAVEAKDAEVQQSQRPSALGKEEEGDGEQRRLYVRVQYDEVLVETLPLEVMRVRHPQVLIDFLLSTALWK</sequence>
<reference evidence="2 3" key="1">
    <citation type="journal article" date="2013" name="PLoS ONE">
        <title>Predicting the Proteins of Angomonas deanei, Strigomonas culicis and Their Respective Endosymbionts Reveals New Aspects of the Trypanosomatidae Family.</title>
        <authorList>
            <person name="Motta M.C."/>
            <person name="Martins A.C."/>
            <person name="de Souza S.S."/>
            <person name="Catta-Preta C.M."/>
            <person name="Silva R."/>
            <person name="Klein C.C."/>
            <person name="de Almeida L.G."/>
            <person name="de Lima Cunha O."/>
            <person name="Ciapina L.P."/>
            <person name="Brocchi M."/>
            <person name="Colabardini A.C."/>
            <person name="de Araujo Lima B."/>
            <person name="Machado C.R."/>
            <person name="de Almeida Soares C.M."/>
            <person name="Probst C.M."/>
            <person name="de Menezes C.B."/>
            <person name="Thompson C.E."/>
            <person name="Bartholomeu D.C."/>
            <person name="Gradia D.F."/>
            <person name="Pavoni D.P."/>
            <person name="Grisard E.C."/>
            <person name="Fantinatti-Garboggini F."/>
            <person name="Marchini F.K."/>
            <person name="Rodrigues-Luiz G.F."/>
            <person name="Wagner G."/>
            <person name="Goldman G.H."/>
            <person name="Fietto J.L."/>
            <person name="Elias M.C."/>
            <person name="Goldman M.H."/>
            <person name="Sagot M.F."/>
            <person name="Pereira M."/>
            <person name="Stoco P.H."/>
            <person name="de Mendonca-Neto R.P."/>
            <person name="Teixeira S.M."/>
            <person name="Maciel T.E."/>
            <person name="de Oliveira Mendes T.A."/>
            <person name="Urmenyi T.P."/>
            <person name="de Souza W."/>
            <person name="Schenkman S."/>
            <person name="de Vasconcelos A.T."/>
        </authorList>
    </citation>
    <scope>NUCLEOTIDE SEQUENCE [LARGE SCALE GENOMIC DNA]</scope>
</reference>